<evidence type="ECO:0000256" key="1">
    <source>
        <dbReference type="ARBA" id="ARBA00004370"/>
    </source>
</evidence>
<dbReference type="GO" id="GO:0008320">
    <property type="term" value="F:protein transmembrane transporter activity"/>
    <property type="evidence" value="ECO:0007669"/>
    <property type="project" value="UniProtKB-UniRule"/>
</dbReference>
<reference evidence="10 11" key="1">
    <citation type="journal article" date="2016" name="Nat. Commun.">
        <title>Thousands of microbial genomes shed light on interconnected biogeochemical processes in an aquifer system.</title>
        <authorList>
            <person name="Anantharaman K."/>
            <person name="Brown C.T."/>
            <person name="Hug L.A."/>
            <person name="Sharon I."/>
            <person name="Castelle C.J."/>
            <person name="Probst A.J."/>
            <person name="Thomas B.C."/>
            <person name="Singh A."/>
            <person name="Wilkins M.J."/>
            <person name="Karaoz U."/>
            <person name="Brodie E.L."/>
            <person name="Williams K.H."/>
            <person name="Hubbard S.S."/>
            <person name="Banfield J.F."/>
        </authorList>
    </citation>
    <scope>NUCLEOTIDE SEQUENCE [LARGE SCALE GENOMIC DNA]</scope>
</reference>
<comment type="subcellular location">
    <subcellularLocation>
        <location evidence="9">Cell membrane</location>
        <topology evidence="9">Single-pass membrane protein</topology>
    </subcellularLocation>
    <subcellularLocation>
        <location evidence="1">Membrane</location>
    </subcellularLocation>
</comment>
<dbReference type="InterPro" id="IPR001901">
    <property type="entry name" value="Translocase_SecE/Sec61-g"/>
</dbReference>
<name>A0A1G2KNE3_9BACT</name>
<dbReference type="GO" id="GO:0005886">
    <property type="term" value="C:plasma membrane"/>
    <property type="evidence" value="ECO:0007669"/>
    <property type="project" value="UniProtKB-SubCell"/>
</dbReference>
<dbReference type="GO" id="GO:0006605">
    <property type="term" value="P:protein targeting"/>
    <property type="evidence" value="ECO:0007669"/>
    <property type="project" value="UniProtKB-UniRule"/>
</dbReference>
<evidence type="ECO:0000256" key="6">
    <source>
        <dbReference type="ARBA" id="ARBA00022989"/>
    </source>
</evidence>
<keyword evidence="7 9" id="KW-0811">Translocation</keyword>
<protein>
    <recommendedName>
        <fullName evidence="9">Protein translocase subunit SecE</fullName>
    </recommendedName>
</protein>
<dbReference type="Pfam" id="PF00584">
    <property type="entry name" value="SecE"/>
    <property type="match status" value="1"/>
</dbReference>
<dbReference type="InterPro" id="IPR005807">
    <property type="entry name" value="SecE_bac"/>
</dbReference>
<dbReference type="PROSITE" id="PS01067">
    <property type="entry name" value="SECE_SEC61G"/>
    <property type="match status" value="1"/>
</dbReference>
<accession>A0A1G2KNE3</accession>
<evidence type="ECO:0000256" key="7">
    <source>
        <dbReference type="ARBA" id="ARBA00023010"/>
    </source>
</evidence>
<keyword evidence="4 9" id="KW-0812">Transmembrane</keyword>
<dbReference type="NCBIfam" id="TIGR00964">
    <property type="entry name" value="secE_bact"/>
    <property type="match status" value="1"/>
</dbReference>
<dbReference type="GO" id="GO:0009306">
    <property type="term" value="P:protein secretion"/>
    <property type="evidence" value="ECO:0007669"/>
    <property type="project" value="UniProtKB-UniRule"/>
</dbReference>
<evidence type="ECO:0000256" key="9">
    <source>
        <dbReference type="HAMAP-Rule" id="MF_00422"/>
    </source>
</evidence>
<dbReference type="EMBL" id="MHQI01000002">
    <property type="protein sequence ID" value="OHA00948.1"/>
    <property type="molecule type" value="Genomic_DNA"/>
</dbReference>
<dbReference type="InterPro" id="IPR038379">
    <property type="entry name" value="SecE_sf"/>
</dbReference>
<dbReference type="AlphaFoldDB" id="A0A1G2KNE3"/>
<dbReference type="PANTHER" id="PTHR33910:SF1">
    <property type="entry name" value="PROTEIN TRANSLOCASE SUBUNIT SECE"/>
    <property type="match status" value="1"/>
</dbReference>
<keyword evidence="3 9" id="KW-1003">Cell membrane</keyword>
<comment type="similarity">
    <text evidence="9">Belongs to the SecE/SEC61-gamma family.</text>
</comment>
<evidence type="ECO:0000256" key="5">
    <source>
        <dbReference type="ARBA" id="ARBA00022927"/>
    </source>
</evidence>
<gene>
    <name evidence="9" type="primary">secE</name>
    <name evidence="10" type="ORF">A3C07_00915</name>
</gene>
<keyword evidence="8 9" id="KW-0472">Membrane</keyword>
<dbReference type="HAMAP" id="MF_00422">
    <property type="entry name" value="SecE"/>
    <property type="match status" value="1"/>
</dbReference>
<feature type="transmembrane region" description="Helical" evidence="9">
    <location>
        <begin position="31"/>
        <end position="57"/>
    </location>
</feature>
<dbReference type="GO" id="GO:0043952">
    <property type="term" value="P:protein transport by the Sec complex"/>
    <property type="evidence" value="ECO:0007669"/>
    <property type="project" value="UniProtKB-UniRule"/>
</dbReference>
<dbReference type="PANTHER" id="PTHR33910">
    <property type="entry name" value="PROTEIN TRANSLOCASE SUBUNIT SECE"/>
    <property type="match status" value="1"/>
</dbReference>
<dbReference type="Gene3D" id="1.20.5.1030">
    <property type="entry name" value="Preprotein translocase secy subunit"/>
    <property type="match status" value="1"/>
</dbReference>
<comment type="function">
    <text evidence="9">Essential subunit of the Sec protein translocation channel SecYEG. Clamps together the 2 halves of SecY. May contact the channel plug during translocation.</text>
</comment>
<keyword evidence="2 9" id="KW-0813">Transport</keyword>
<keyword evidence="5 9" id="KW-0653">Protein transport</keyword>
<sequence>MLFQRLTTYLKEVRIELKKVTWPTREETTRYTLTVIVVSIMVAIFLGGLDVVFQFVLNTFVL</sequence>
<evidence type="ECO:0000256" key="4">
    <source>
        <dbReference type="ARBA" id="ARBA00022692"/>
    </source>
</evidence>
<evidence type="ECO:0000256" key="2">
    <source>
        <dbReference type="ARBA" id="ARBA00022448"/>
    </source>
</evidence>
<dbReference type="Proteomes" id="UP000179023">
    <property type="component" value="Unassembled WGS sequence"/>
</dbReference>
<dbReference type="STRING" id="1802270.A3C07_00915"/>
<dbReference type="GO" id="GO:0065002">
    <property type="term" value="P:intracellular protein transmembrane transport"/>
    <property type="evidence" value="ECO:0007669"/>
    <property type="project" value="UniProtKB-UniRule"/>
</dbReference>
<proteinExistence type="inferred from homology"/>
<evidence type="ECO:0000313" key="11">
    <source>
        <dbReference type="Proteomes" id="UP000179023"/>
    </source>
</evidence>
<organism evidence="10 11">
    <name type="scientific">Candidatus Sungbacteria bacterium RIFCSPHIGHO2_02_FULL_47_11</name>
    <dbReference type="NCBI Taxonomy" id="1802270"/>
    <lineage>
        <taxon>Bacteria</taxon>
        <taxon>Candidatus Sungiibacteriota</taxon>
    </lineage>
</organism>
<evidence type="ECO:0000256" key="8">
    <source>
        <dbReference type="ARBA" id="ARBA00023136"/>
    </source>
</evidence>
<keyword evidence="6 9" id="KW-1133">Transmembrane helix</keyword>
<evidence type="ECO:0000256" key="3">
    <source>
        <dbReference type="ARBA" id="ARBA00022475"/>
    </source>
</evidence>
<comment type="caution">
    <text evidence="10">The sequence shown here is derived from an EMBL/GenBank/DDBJ whole genome shotgun (WGS) entry which is preliminary data.</text>
</comment>
<evidence type="ECO:0000313" key="10">
    <source>
        <dbReference type="EMBL" id="OHA00948.1"/>
    </source>
</evidence>
<comment type="subunit">
    <text evidence="9">Component of the Sec protein translocase complex. Heterotrimer consisting of SecY, SecE and SecG subunits. The heterotrimers can form oligomers, although 1 heterotrimer is thought to be able to translocate proteins. Interacts with the ribosome. Interacts with SecDF, and other proteins may be involved. Interacts with SecA.</text>
</comment>